<feature type="region of interest" description="Disordered" evidence="6">
    <location>
        <begin position="4270"/>
        <end position="4454"/>
    </location>
</feature>
<feature type="domain" description="EGF-like" evidence="8">
    <location>
        <begin position="2967"/>
        <end position="3007"/>
    </location>
</feature>
<dbReference type="InterPro" id="IPR049883">
    <property type="entry name" value="NOTCH1_EGF-like"/>
</dbReference>
<feature type="domain" description="EGF-like" evidence="8">
    <location>
        <begin position="3008"/>
        <end position="3046"/>
    </location>
</feature>
<evidence type="ECO:0000313" key="9">
    <source>
        <dbReference type="EMBL" id="CEM51835.1"/>
    </source>
</evidence>
<evidence type="ECO:0000256" key="2">
    <source>
        <dbReference type="ARBA" id="ARBA00022729"/>
    </source>
</evidence>
<keyword evidence="7" id="KW-0812">Transmembrane</keyword>
<feature type="domain" description="EGF-like" evidence="8">
    <location>
        <begin position="476"/>
        <end position="516"/>
    </location>
</feature>
<dbReference type="Pfam" id="PF12947">
    <property type="entry name" value="EGF_3"/>
    <property type="match status" value="11"/>
</dbReference>
<feature type="compositionally biased region" description="Basic and acidic residues" evidence="6">
    <location>
        <begin position="4293"/>
        <end position="4317"/>
    </location>
</feature>
<dbReference type="CDD" id="cd00053">
    <property type="entry name" value="EGF"/>
    <property type="match status" value="2"/>
</dbReference>
<dbReference type="PhylomeDB" id="A0A0G4I4H5"/>
<evidence type="ECO:0000259" key="8">
    <source>
        <dbReference type="PROSITE" id="PS50026"/>
    </source>
</evidence>
<keyword evidence="4" id="KW-1015">Disulfide bond</keyword>
<comment type="caution">
    <text evidence="5">Lacks conserved residue(s) required for the propagation of feature annotation.</text>
</comment>
<dbReference type="VEuPathDB" id="CryptoDB:Cvel_10893"/>
<dbReference type="InterPro" id="IPR024731">
    <property type="entry name" value="NELL2-like_EGF"/>
</dbReference>
<dbReference type="FunFam" id="2.10.25.10:FF:000038">
    <property type="entry name" value="Fibrillin 2"/>
    <property type="match status" value="6"/>
</dbReference>
<dbReference type="InterPro" id="IPR000742">
    <property type="entry name" value="EGF"/>
</dbReference>
<feature type="region of interest" description="Disordered" evidence="6">
    <location>
        <begin position="4121"/>
        <end position="4161"/>
    </location>
</feature>
<dbReference type="PROSITE" id="PS00010">
    <property type="entry name" value="ASX_HYDROXYL"/>
    <property type="match status" value="13"/>
</dbReference>
<feature type="compositionally biased region" description="Acidic residues" evidence="6">
    <location>
        <begin position="3688"/>
        <end position="3701"/>
    </location>
</feature>
<feature type="region of interest" description="Disordered" evidence="6">
    <location>
        <begin position="4219"/>
        <end position="4241"/>
    </location>
</feature>
<keyword evidence="7" id="KW-0472">Membrane</keyword>
<dbReference type="CDD" id="cd00054">
    <property type="entry name" value="EGF_CA"/>
    <property type="match status" value="10"/>
</dbReference>
<dbReference type="InterPro" id="IPR000152">
    <property type="entry name" value="EGF-type_Asp/Asn_hydroxyl_site"/>
</dbReference>
<keyword evidence="7" id="KW-1133">Transmembrane helix</keyword>
<dbReference type="InterPro" id="IPR001881">
    <property type="entry name" value="EGF-like_Ca-bd_dom"/>
</dbReference>
<dbReference type="SMART" id="SM00179">
    <property type="entry name" value="EGF_CA"/>
    <property type="match status" value="13"/>
</dbReference>
<feature type="domain" description="EGF-like" evidence="8">
    <location>
        <begin position="3243"/>
        <end position="3283"/>
    </location>
</feature>
<gene>
    <name evidence="9" type="ORF">Cvel_10893</name>
</gene>
<dbReference type="InterPro" id="IPR009030">
    <property type="entry name" value="Growth_fac_rcpt_cys_sf"/>
</dbReference>
<feature type="domain" description="EGF-like" evidence="8">
    <location>
        <begin position="927"/>
        <end position="967"/>
    </location>
</feature>
<sequence>MTVSGSSDDGTTWTQLGSMSNQTGWSLNETRWFDATDTVQAYRWFKFHILRTSSPGGVLRVWLADFLLDGSVGPVMQVPPADIGESSTWTQDGTVQYGGLDTFHKTHATGACAGLYRVGTNTNWAGPDWKPSGVFDNADTAAGADAFTRATGYSSSSNSICGDASDCNVEFVLYLPCYFSLSIFGLQARDGNAVQVSRTPTSVEVSGSSDGGATWTLVGSFSGETGWSVGEIRRFTPDSTAVNANAFKFNVKRTEFSGVSYVQLSGFLLYGRVSIPPSDIGHATTWVKDPSVTYGGFYTAYKDYAGSVCAGRYRAMSNTLWYDDGGWYTYNADEYPISGGFDQTGSGDINDRIVYNTDGLVSGTSAGSDSNVELVIQTPCSLALSRFSITARINPSWASTRSASKMAVSGSIDRNSWTELASFDGETSWTGEEVKFFSADVSLGLFNYFKFDAKRVAGSSDDTLSVADITLFAVNIADLCGDGSHNCNGNATCANAGSSFTCACNSGFTGDGISCSALTLIPPSDIGRGDTWTKDATVTHNSVYTLYKDYGGSVCGGRYRAKANVAWKNDAGSGGGFGSNEWPISGTFDRVVGAQDQRSGFTTASSALSGTDAASNSDVQAILQTPCLFTLHQYAVQGRNSVTTAHENPSKMSVSGSLDCSGTWTDLGSYEGEINWVSEETRSFTANKTLGAFNCFRFTGNRISQAADASMTFGDVRLYGAELRQIPPSDIGTASTWVKDPSVTYNGLYTAYKDYSGSVCAGRYRAMSNTAVYNDDGWYSYNGNECPISGAFDQTGAGASSAQNIYVTAAAQSGTSAGSDSNAEVVIKTPCSLALAQFSITARSETAWAADQSPSKMEVSGSTDGSSWTQLASFDGETTWTGGEVKSWSADASLGLFNYFKFDTKRISRSSDYFLTISDITLFSGNILDLCGDGSHNCDANAECANSGGSFTCSCNIGFSGDGVSCSVLDLIPPSDIGKGDTWTKDSTVTYNSRETIYKDYTGSLCPGRYRAKANLQWANNAGSSSFGANEWPPSGAFDGVVGAGNQASGYSTSSFQSGGGTDTAGDKDVHVILQTPCFLTLHQFAFEARSASTQQTPSKMSVDGSLDCSGTWTELGSFEGEINWSNGESRGFSANSTLGAFNCFRFTGKKTSSATEGVFSFGDIELYGVAAEPIPPSDIGHATTWVKDPSVTYNGLYTAYKDYSGNVCAGRYRAMSNTLWFDDGGWYTYNVDEYPVSGAFDQTGAGTTDGQNTFAPAAAQSGTSAGSDSNAEVVIKTPCNLALAQFSITARSDSEAVQKSPSKMEVSGSTDGISWTQLASFDGETTWTGGEVKSWSADASLGLFNYFKFDTKRISGSSDNFLVISDITLFPGNIMGEHRNVCGCQDLCGDGAHNCHANAACKNVGSSFSCSCNDGFEGNGVSSCSALLQIPPADIGTATDWKKDPSVLYAGYLTSYIDYAGATCPGRFPAMTNLAHANDAGWYSYGTDEWPISGAFDQTGIADSNSQTGYHLSPSLSASGTAAGSDSNIELIIQIPCGVTLSQYSIMARRPSDWADHQSPSKVEVSGSVKGTSWTQLSSFEGEILWTADMVKFWSADTSLGAFSYFKFAAQRISGSADEWLSLADITLYVNFVSDLCGTGAHNCDANAICENQGSSFACECNIGFQGSGVSCTPLILIPPSDVGGGGLWTKDDNVTYGGITSVYTDYGGSVCAGRFRALTNKNWLNKASGSAFATDERPPSGAFDRLPEVFRLESWAVQARSVCCSFTQSPAKMTVSGSNDTSSGPWIVLGSFEGHRRWEAGEKRGFDADPSLGAFTAFKFNFQRIAASSNGDGMIADIELYTAAWTGPDECSDGTHNCDANAACTNTDDSFTCACNGGYAGNGTDCIALTQLPPSDIGRGDTWTEDSSVTYSGLSTAYKDYAGAGGCTGRYRVRTNTQWYSSSPWIWPPQGAFDRTNDPSSGTLSFYVTDPTISGTSAGSDADVEVILELPCLLKLHEFGVWSRSSGSVSENPSKAEVFGSTDLTSWTLLGSFSGETSWVNSETKTFSANNTAGPFNHFKFVGQRVNSASDARLTIADIILTGEVSTVLVPPSDIGSAPTWTKDGAVTYGGFHTFSKDYASGKCAGTYRARTDTNWYDNSGATGALASSEWPPSAAFDNTPGGPDTQTGWAMANGLSCSQTVDCNVELILETPCSLAVSTWWVQAETGTIPANTPSAMVLSGSSDDGVSWTELGSFTGETVFSASEVKNFTANETLGAFTWFKFFVQRSGQPSGSEMFSLMSGVGLYGEPATPVDECTDALHDCDGNAACNDTATSFTCTCNSGFAGSGVNCSIQLPPADIGSGETWSKDNTVTYQTFHTFYKDVPSGECAGRYRVRTDTTWLGNSGATGAIASNEWPPSGAFDNLPGGPPVNNAWAAGSCSLTVDCNVEMILETPCNAFIRTFGVEPRISSYAIQAPSALTLSGSDDDGASWTALGSFSGETGWVVGQQKNFTADHTLGPYNWFRFSVERTGSSSTDVVAIGGFFLYEHDINECSTVIVRDDFTSFDSARWSKDEGQPTEGNSTISSGRLLFRVSGNLGPSGTPRISMAAPTGEYRARARVRYAGPSANFWTHLTVYDTPGQSFEFLFGLHNWNGDDYVGLQHPALSVVAKETPKSWAPLSGDFIQLEMHSHGDGVFDFYTWTDPTNDATKVTIHSGLANPGGTRSRLALCLEGYGADVSAEYDWLEVEVPTDEDECSLNTHNCHGNATCADNIGSFECTCNDGWMGDGLSCSNENECTLNTHNCNGNATCADNVGSFECSCNSGFEDALTASSSGGAFPENILGGGWRLVRRVQSGTTWHPATDDLYGTDVYGTPGDPDSAQTWSVRFDNETYDQFLFTTGDESVWLVANRTEVQKLGGSLTAEASSSNGSPHVVTGGWSVDLNECTTNVHDCHGNATCNNTAGSFDCTCNDGWIGSGVGCSNEDECSLNTHNCNQNATCADNVGSFECTCNDGWMGDGLSCSNENECNNGTHNCHANAQCTDTIGSFECSCNAGFTAAVTGRLPPTDLGGGASWTKDNAVQYGGDYTAYVDSSYAMCPGRYRVGTNVAWFGKGLVTDAWAGEHPPTGLFDNTDTSPFDIWRPSPACPGSTWAPSVCDHHVVLQLPCSALMSSFSVQANSARVPSKMTVSGSNDGTTWTEVGAYDGVTDWGPSNDQVKSFSANATIGPYEWFQFKGERLAQTTTDAIIIKEIWFEALVDEDECSLNTHNCHGNATCADNVGSFECTCNDGWMGDGLSCSNADECSLNTDDCDGSATCSDAIGSFECACNIGYSGSGVSCTAASCNEATDTQPNNLTEHVNRTDGGGQVGQTGATATFTYSCPYGYSMVGTASVVFTCVGEGVGSAAWHGMPPTCGVTGGPVVGWSVAEICNADGSTSAANVTAGYNREVEKIQQWQADNSNRNGAADLESMDTELDSAAASGGGGGGGGGGAGGGASSSAKLGAGMVVVSAPPVSEPSTEDKNRATDTAIKLLTAVDDVADNLAAAVPVGKTVIVKTETLSIAVKTSPPGATEMVTKSDTAEIAVQLADAPAARDPVDSYRGQLWKVQRISLPSSTKRASSNEPKSLTLMESVVSPAPFAGSRTREGGFVLEGLTPYVRMAARQGGELIGAGRVPRLSASTSSSRAGASRSSRRLSDSESSQTSEDEEDTAEEDESQATERELQDASVETSNIATVTLTAPQMQLLLEQRSLIESDWEAYRLGRSGGVWEVECTQLDVQNEQWTTEGCTTTGAVSGVVTADYVECTCEIRALEAVFVVGQRYVEPPVLAPASVQSQKAILEELPEIGFLFLLQTVAVASVFIFGTLIVLILTAKSTETKLLPTLPEVPPAFSLCDCRKKKRTRMPLKDIQMGSIANPKGASARSHKYTKRNTRNQQAMESNEEDFMKTHEEDLAAMRALFQSQAHAARIRKYLNPRRIIAFHMAQGVRFDLGGLVEEGSALGGREGEEKEGVNLKAKKRVGSCQSFKFCRCFSRLTRREMTLGGCDAPVMRLARRVRRIEEREAVRGYDAEGDPEQAKQRQESMWQSMVVEMKGRQYELGLPFDFESIRKRLLTALRSEQRRSGVVSIDRKRTSVGKFRQMSDSDFDSDSDSSDSNSQTGETGLENTGSHGGSFEEGDQERLVEQAQNIMAQLSQFLSERRGSDVDSEDSNPFDRELEKGLMALKNWSKQLAREARDDAGEVRGGRSDGGASSSLSSSLVSLSDSAGVALGSRTAGRGEEGEIALTVHPSASKQSSSGELFGDNEEQNESAKEIGRKMSSAEETARRSEEGIARRLGTFTGVIPLAPAAPSESAAGLEEAGEEEGEVNESVEESIESAKSDEDGSEEAEGEGEIEEERGEKENQDEEGNEGKNVSPIEKEADEEEEQPALAEPAVNSNCEKEIDSAASEVEEEIQEEAVEAGEEETQGKKKKIRDAPCGCDCASSMKRSLLMIRISNARAISEISDSTLLTEALTFAAKILLCLCLVLLLSLTTVIVGETDARHTNRKPAEVQTALSGFGLEGYGDLEAFGLASAIKSLIVYLSVEFLFAAFVNPAVDAIWAPENSCGRVRPENLIVKQRGRGQRGAEGGGNTIEQKGGEEKIEEGKTEGKSERRRSSLIATAEYAGRRVSVLAEPPEGQKGVQYFDLGGTQGGLRLSPEMRRVQVPRWLSARVYVKLRKQEVFAQRCLLALTLILLLLLMVLFVLLGLDSDSDSFPLRHKQFVLREYLVSNLLICSFNVGFPVSWGFFQAVLVWMSCRVNFLDRVVNAFPSMVRFPELTRSRHVSPGTDVVKNLDAGPTADWVVPPPSALTGRKP</sequence>
<accession>A0A0G4I4H5</accession>
<organism evidence="9">
    <name type="scientific">Chromera velia CCMP2878</name>
    <dbReference type="NCBI Taxonomy" id="1169474"/>
    <lineage>
        <taxon>Eukaryota</taxon>
        <taxon>Sar</taxon>
        <taxon>Alveolata</taxon>
        <taxon>Colpodellida</taxon>
        <taxon>Chromeraceae</taxon>
        <taxon>Chromera</taxon>
    </lineage>
</organism>
<feature type="domain" description="EGF-like" evidence="8">
    <location>
        <begin position="1634"/>
        <end position="1674"/>
    </location>
</feature>
<keyword evidence="3" id="KW-0677">Repeat</keyword>
<keyword evidence="2" id="KW-0732">Signal</keyword>
<protein>
    <recommendedName>
        <fullName evidence="8">EGF-like domain-containing protein</fullName>
    </recommendedName>
</protein>
<feature type="compositionally biased region" description="Acidic residues" evidence="6">
    <location>
        <begin position="4367"/>
        <end position="4392"/>
    </location>
</feature>
<dbReference type="Gene3D" id="2.10.25.10">
    <property type="entry name" value="Laminin"/>
    <property type="match status" value="13"/>
</dbReference>
<evidence type="ECO:0000256" key="1">
    <source>
        <dbReference type="ARBA" id="ARBA00022536"/>
    </source>
</evidence>
<dbReference type="EMBL" id="CDMZ01005069">
    <property type="protein sequence ID" value="CEM51835.1"/>
    <property type="molecule type" value="Genomic_DNA"/>
</dbReference>
<feature type="region of interest" description="Disordered" evidence="6">
    <location>
        <begin position="3460"/>
        <end position="3480"/>
    </location>
</feature>
<feature type="region of interest" description="Disordered" evidence="6">
    <location>
        <begin position="2149"/>
        <end position="2168"/>
    </location>
</feature>
<evidence type="ECO:0000256" key="5">
    <source>
        <dbReference type="PROSITE-ProRule" id="PRU00076"/>
    </source>
</evidence>
<dbReference type="Pfam" id="PF07645">
    <property type="entry name" value="EGF_CA"/>
    <property type="match status" value="2"/>
</dbReference>
<reference evidence="9" key="1">
    <citation type="submission" date="2014-11" db="EMBL/GenBank/DDBJ databases">
        <authorList>
            <person name="Otto D Thomas"/>
            <person name="Naeem Raeece"/>
        </authorList>
    </citation>
    <scope>NUCLEOTIDE SEQUENCE</scope>
</reference>
<name>A0A0G4I4H5_9ALVE</name>
<dbReference type="GO" id="GO:0005509">
    <property type="term" value="F:calcium ion binding"/>
    <property type="evidence" value="ECO:0007669"/>
    <property type="project" value="InterPro"/>
</dbReference>
<dbReference type="InterPro" id="IPR052235">
    <property type="entry name" value="Nephronectin_domain"/>
</dbReference>
<feature type="compositionally biased region" description="Gly residues" evidence="6">
    <location>
        <begin position="3465"/>
        <end position="3480"/>
    </location>
</feature>
<feature type="compositionally biased region" description="Basic residues" evidence="6">
    <location>
        <begin position="3907"/>
        <end position="3916"/>
    </location>
</feature>
<dbReference type="SUPFAM" id="SSF57184">
    <property type="entry name" value="Growth factor receptor domain"/>
    <property type="match status" value="5"/>
</dbReference>
<feature type="domain" description="EGF-like" evidence="8">
    <location>
        <begin position="2736"/>
        <end position="2776"/>
    </location>
</feature>
<feature type="compositionally biased region" description="Polar residues" evidence="6">
    <location>
        <begin position="4273"/>
        <end position="4282"/>
    </location>
</feature>
<feature type="transmembrane region" description="Helical" evidence="7">
    <location>
        <begin position="4753"/>
        <end position="4779"/>
    </location>
</feature>
<feature type="domain" description="EGF-like" evidence="8">
    <location>
        <begin position="2295"/>
        <end position="2335"/>
    </location>
</feature>
<dbReference type="Gene3D" id="2.60.120.260">
    <property type="entry name" value="Galactose-binding domain-like"/>
    <property type="match status" value="5"/>
</dbReference>
<feature type="compositionally biased region" description="Acidic residues" evidence="6">
    <location>
        <begin position="4433"/>
        <end position="4449"/>
    </location>
</feature>
<evidence type="ECO:0000256" key="3">
    <source>
        <dbReference type="ARBA" id="ARBA00022737"/>
    </source>
</evidence>
<evidence type="ECO:0000256" key="4">
    <source>
        <dbReference type="ARBA" id="ARBA00023157"/>
    </source>
</evidence>
<evidence type="ECO:0000256" key="6">
    <source>
        <dbReference type="SAM" id="MobiDB-lite"/>
    </source>
</evidence>
<keyword evidence="1 5" id="KW-0245">EGF-like domain</keyword>
<feature type="region of interest" description="Disordered" evidence="6">
    <location>
        <begin position="3899"/>
        <end position="3925"/>
    </location>
</feature>
<dbReference type="PROSITE" id="PS50026">
    <property type="entry name" value="EGF_3"/>
    <property type="match status" value="13"/>
</dbReference>
<feature type="transmembrane region" description="Helical" evidence="7">
    <location>
        <begin position="4712"/>
        <end position="4733"/>
    </location>
</feature>
<feature type="compositionally biased region" description="Low complexity" evidence="6">
    <location>
        <begin position="4327"/>
        <end position="4342"/>
    </location>
</feature>
<feature type="region of interest" description="Disordered" evidence="6">
    <location>
        <begin position="3657"/>
        <end position="3714"/>
    </location>
</feature>
<dbReference type="InterPro" id="IPR000436">
    <property type="entry name" value="Sushi_SCR_CCP_dom"/>
</dbReference>
<dbReference type="SMART" id="SM00181">
    <property type="entry name" value="EGF"/>
    <property type="match status" value="13"/>
</dbReference>
<feature type="domain" description="EGF-like" evidence="8">
    <location>
        <begin position="2926"/>
        <end position="2966"/>
    </location>
</feature>
<feature type="compositionally biased region" description="Acidic residues" evidence="6">
    <location>
        <begin position="4343"/>
        <end position="4359"/>
    </location>
</feature>
<feature type="transmembrane region" description="Helical" evidence="7">
    <location>
        <begin position="4500"/>
        <end position="4521"/>
    </location>
</feature>
<proteinExistence type="predicted"/>
<dbReference type="InterPro" id="IPR018097">
    <property type="entry name" value="EGF_Ca-bd_CS"/>
</dbReference>
<evidence type="ECO:0000256" key="7">
    <source>
        <dbReference type="SAM" id="Phobius"/>
    </source>
</evidence>
<feature type="compositionally biased region" description="Basic and acidic residues" evidence="6">
    <location>
        <begin position="4219"/>
        <end position="4230"/>
    </location>
</feature>
<feature type="domain" description="EGF-like" evidence="8">
    <location>
        <begin position="2777"/>
        <end position="2815"/>
    </location>
</feature>
<feature type="domain" description="EGF-like" evidence="8">
    <location>
        <begin position="3284"/>
        <end position="3324"/>
    </location>
</feature>
<feature type="compositionally biased region" description="Low complexity" evidence="6">
    <location>
        <begin position="3660"/>
        <end position="3674"/>
    </location>
</feature>
<feature type="domain" description="EGF-like" evidence="8">
    <location>
        <begin position="1849"/>
        <end position="1889"/>
    </location>
</feature>
<dbReference type="PROSITE" id="PS01186">
    <property type="entry name" value="EGF_2"/>
    <property type="match status" value="11"/>
</dbReference>
<dbReference type="PROSITE" id="PS01187">
    <property type="entry name" value="EGF_CA"/>
    <property type="match status" value="4"/>
</dbReference>
<feature type="compositionally biased region" description="Polar residues" evidence="6">
    <location>
        <begin position="4142"/>
        <end position="4152"/>
    </location>
</feature>
<dbReference type="PANTHER" id="PTHR24050">
    <property type="entry name" value="PA14 DOMAIN-CONTAINING PROTEIN"/>
    <property type="match status" value="1"/>
</dbReference>
<dbReference type="CDD" id="cd00033">
    <property type="entry name" value="CCP"/>
    <property type="match status" value="1"/>
</dbReference>
<dbReference type="PANTHER" id="PTHR24050:SF28">
    <property type="entry name" value="UROMODULIN-LIKE"/>
    <property type="match status" value="1"/>
</dbReference>
<feature type="domain" description="EGF-like" evidence="8">
    <location>
        <begin position="1386"/>
        <end position="1426"/>
    </location>
</feature>
<dbReference type="SUPFAM" id="SSF57196">
    <property type="entry name" value="EGF/Laminin"/>
    <property type="match status" value="1"/>
</dbReference>
<feature type="compositionally biased region" description="Basic and acidic residues" evidence="6">
    <location>
        <begin position="4621"/>
        <end position="4639"/>
    </location>
</feature>
<feature type="region of interest" description="Disordered" evidence="6">
    <location>
        <begin position="4604"/>
        <end position="4639"/>
    </location>
</feature>